<evidence type="ECO:0000259" key="3">
    <source>
        <dbReference type="SMART" id="SM00858"/>
    </source>
</evidence>
<name>A0A2N0HKN2_9SPHN</name>
<evidence type="ECO:0000313" key="5">
    <source>
        <dbReference type="Proteomes" id="UP000232587"/>
    </source>
</evidence>
<feature type="region of interest" description="Disordered" evidence="1">
    <location>
        <begin position="281"/>
        <end position="305"/>
    </location>
</feature>
<dbReference type="Gene3D" id="3.90.1210.10">
    <property type="entry name" value="Antifreeze-like/N-acetylneuraminic acid synthase C-terminal domain"/>
    <property type="match status" value="1"/>
</dbReference>
<dbReference type="OrthoDB" id="163768at2"/>
<evidence type="ECO:0000256" key="2">
    <source>
        <dbReference type="SAM" id="SignalP"/>
    </source>
</evidence>
<evidence type="ECO:0000313" key="4">
    <source>
        <dbReference type="EMBL" id="PKB19514.1"/>
    </source>
</evidence>
<dbReference type="InterPro" id="IPR013974">
    <property type="entry name" value="SAF"/>
</dbReference>
<keyword evidence="5" id="KW-1185">Reference proteome</keyword>
<dbReference type="Pfam" id="PF08666">
    <property type="entry name" value="SAF"/>
    <property type="match status" value="1"/>
</dbReference>
<organism evidence="4 5">
    <name type="scientific">Novosphingobium kunmingense</name>
    <dbReference type="NCBI Taxonomy" id="1211806"/>
    <lineage>
        <taxon>Bacteria</taxon>
        <taxon>Pseudomonadati</taxon>
        <taxon>Pseudomonadota</taxon>
        <taxon>Alphaproteobacteria</taxon>
        <taxon>Sphingomonadales</taxon>
        <taxon>Sphingomonadaceae</taxon>
        <taxon>Novosphingobium</taxon>
    </lineage>
</organism>
<feature type="domain" description="SAF" evidence="3">
    <location>
        <begin position="45"/>
        <end position="111"/>
    </location>
</feature>
<dbReference type="AlphaFoldDB" id="A0A2N0HKN2"/>
<dbReference type="InterPro" id="IPR031571">
    <property type="entry name" value="RcpC_dom"/>
</dbReference>
<gene>
    <name evidence="4" type="ORF">B0I00_1750</name>
</gene>
<reference evidence="4 5" key="1">
    <citation type="submission" date="2017-11" db="EMBL/GenBank/DDBJ databases">
        <title>Genomic Encyclopedia of Type Strains, Phase III (KMG-III): the genomes of soil and plant-associated and newly described type strains.</title>
        <authorList>
            <person name="Whitman W."/>
        </authorList>
    </citation>
    <scope>NUCLEOTIDE SEQUENCE [LARGE SCALE GENOMIC DNA]</scope>
    <source>
        <strain evidence="4 5">CGMCC 1.12274</strain>
    </source>
</reference>
<proteinExistence type="predicted"/>
<dbReference type="CDD" id="cd11614">
    <property type="entry name" value="SAF_CpaB_FlgA_like"/>
    <property type="match status" value="1"/>
</dbReference>
<dbReference type="Pfam" id="PF16976">
    <property type="entry name" value="RcpC"/>
    <property type="match status" value="1"/>
</dbReference>
<keyword evidence="2" id="KW-0732">Signal</keyword>
<comment type="caution">
    <text evidence="4">The sequence shown here is derived from an EMBL/GenBank/DDBJ whole genome shotgun (WGS) entry which is preliminary data.</text>
</comment>
<dbReference type="EMBL" id="PHUF01000003">
    <property type="protein sequence ID" value="PKB19514.1"/>
    <property type="molecule type" value="Genomic_DNA"/>
</dbReference>
<dbReference type="InterPro" id="IPR017592">
    <property type="entry name" value="Pilus_assmbl_Flp-typ_CpaB"/>
</dbReference>
<evidence type="ECO:0000256" key="1">
    <source>
        <dbReference type="SAM" id="MobiDB-lite"/>
    </source>
</evidence>
<dbReference type="Proteomes" id="UP000232587">
    <property type="component" value="Unassembled WGS sequence"/>
</dbReference>
<dbReference type="RefSeq" id="WP_100866972.1">
    <property type="nucleotide sequence ID" value="NZ_PHUF01000003.1"/>
</dbReference>
<protein>
    <submittedName>
        <fullName evidence="4">Pilus assembly protein CpaB</fullName>
    </submittedName>
</protein>
<feature type="chain" id="PRO_5014942500" evidence="2">
    <location>
        <begin position="23"/>
        <end position="348"/>
    </location>
</feature>
<sequence length="348" mass="36130">MDKKKLMLLMGAMVVAVGTALAARSMFVGAAAPQAEAAQAVPKGPKVLVAQRALPVGTIITADSVSYQAWPKEMVQDAYYIDGKADMTKLLGTVVRYPITAGQPVTQGALVKPGDRGFLAAALGPGMRAVTIPVSKQTGVAGFIFPGDHVDLVLTQQVKPTDGGDALRAAETIIRNLRVLATDQTTETETENGKTVVKTATTVTLEVTPKLAEKIAVADGIGKLSLSLRSLADSQADLDRAIAGGSVKVPAGLSKEEEDKFLSQQLNRPLDAGATFVTGGDVSRFQRRSMPSQAQAQRQMSSAMSSFGNAMGSALGAAGAGRPAVVRSGPVVRVTRGKVTTEESVGSR</sequence>
<feature type="signal peptide" evidence="2">
    <location>
        <begin position="1"/>
        <end position="22"/>
    </location>
</feature>
<dbReference type="NCBIfam" id="TIGR03177">
    <property type="entry name" value="pilus_cpaB"/>
    <property type="match status" value="1"/>
</dbReference>
<dbReference type="SMART" id="SM00858">
    <property type="entry name" value="SAF"/>
    <property type="match status" value="1"/>
</dbReference>
<accession>A0A2N0HKN2</accession>
<feature type="compositionally biased region" description="Low complexity" evidence="1">
    <location>
        <begin position="288"/>
        <end position="305"/>
    </location>
</feature>